<dbReference type="EMBL" id="LGVG01000011">
    <property type="protein sequence ID" value="KNE27731.1"/>
    <property type="molecule type" value="Genomic_DNA"/>
</dbReference>
<evidence type="ECO:0000313" key="1">
    <source>
        <dbReference type="EMBL" id="KNE27731.1"/>
    </source>
</evidence>
<organism evidence="1 2">
    <name type="scientific">Achromobacter spanius</name>
    <dbReference type="NCBI Taxonomy" id="217203"/>
    <lineage>
        <taxon>Bacteria</taxon>
        <taxon>Pseudomonadati</taxon>
        <taxon>Pseudomonadota</taxon>
        <taxon>Betaproteobacteria</taxon>
        <taxon>Burkholderiales</taxon>
        <taxon>Alcaligenaceae</taxon>
        <taxon>Achromobacter</taxon>
    </lineage>
</organism>
<name>A0AAW3I4Q0_9BURK</name>
<reference evidence="1 2" key="1">
    <citation type="submission" date="2015-07" db="EMBL/GenBank/DDBJ databases">
        <title>Draft genome of Achromobacter spanius.</title>
        <authorList>
            <person name="Wang X."/>
        </authorList>
    </citation>
    <scope>NUCLEOTIDE SEQUENCE [LARGE SCALE GENOMIC DNA]</scope>
    <source>
        <strain evidence="1 2">CGMCC9173</strain>
    </source>
</reference>
<proteinExistence type="predicted"/>
<comment type="caution">
    <text evidence="1">The sequence shown here is derived from an EMBL/GenBank/DDBJ whole genome shotgun (WGS) entry which is preliminary data.</text>
</comment>
<accession>A0AAW3I4Q0</accession>
<dbReference type="Proteomes" id="UP000037511">
    <property type="component" value="Unassembled WGS sequence"/>
</dbReference>
<gene>
    <name evidence="1" type="ORF">AFM18_10835</name>
</gene>
<sequence>MQPGHAARGQAEIDRWTRQGTAITVVFGDEQQPAMVFHVIPHQVFLGGISGQRGMPLTQQIRVPDAEGFEVADHAFDKTGRLIARGVTEVDLQFDVRASRHEAHDAHLVVVRASDDDGA</sequence>
<dbReference type="AlphaFoldDB" id="A0AAW3I4Q0"/>
<evidence type="ECO:0000313" key="2">
    <source>
        <dbReference type="Proteomes" id="UP000037511"/>
    </source>
</evidence>
<protein>
    <submittedName>
        <fullName evidence="1">Uncharacterized protein</fullName>
    </submittedName>
</protein>